<feature type="region of interest" description="Disordered" evidence="1">
    <location>
        <begin position="32"/>
        <end position="69"/>
    </location>
</feature>
<evidence type="ECO:0000256" key="1">
    <source>
        <dbReference type="SAM" id="MobiDB-lite"/>
    </source>
</evidence>
<dbReference type="EMBL" id="JAUSZS010000002">
    <property type="protein sequence ID" value="MDQ0931181.1"/>
    <property type="molecule type" value="Genomic_DNA"/>
</dbReference>
<organism evidence="3 4">
    <name type="scientific">Streptomyces turgidiscabies</name>
    <dbReference type="NCBI Taxonomy" id="85558"/>
    <lineage>
        <taxon>Bacteria</taxon>
        <taxon>Bacillati</taxon>
        <taxon>Actinomycetota</taxon>
        <taxon>Actinomycetes</taxon>
        <taxon>Kitasatosporales</taxon>
        <taxon>Streptomycetaceae</taxon>
        <taxon>Streptomyces</taxon>
    </lineage>
</organism>
<evidence type="ECO:0000313" key="4">
    <source>
        <dbReference type="Proteomes" id="UP001223072"/>
    </source>
</evidence>
<keyword evidence="4" id="KW-1185">Reference proteome</keyword>
<evidence type="ECO:0000313" key="3">
    <source>
        <dbReference type="EMBL" id="MDQ0931181.1"/>
    </source>
</evidence>
<feature type="chain" id="PRO_5045370701" description="Lipoprotein" evidence="2">
    <location>
        <begin position="36"/>
        <end position="220"/>
    </location>
</feature>
<name>A0ABU0RGS1_9ACTN</name>
<evidence type="ECO:0000256" key="2">
    <source>
        <dbReference type="SAM" id="SignalP"/>
    </source>
</evidence>
<comment type="caution">
    <text evidence="3">The sequence shown here is derived from an EMBL/GenBank/DDBJ whole genome shotgun (WGS) entry which is preliminary data.</text>
</comment>
<dbReference type="PROSITE" id="PS51257">
    <property type="entry name" value="PROKAR_LIPOPROTEIN"/>
    <property type="match status" value="1"/>
</dbReference>
<keyword evidence="2" id="KW-0732">Signal</keyword>
<reference evidence="3 4" key="1">
    <citation type="submission" date="2023-07" db="EMBL/GenBank/DDBJ databases">
        <title>Comparative genomics of wheat-associated soil bacteria to identify genetic determinants of phenazine resistance.</title>
        <authorList>
            <person name="Mouncey N."/>
        </authorList>
    </citation>
    <scope>NUCLEOTIDE SEQUENCE [LARGE SCALE GENOMIC DNA]</scope>
    <source>
        <strain evidence="3 4">W2I16</strain>
    </source>
</reference>
<evidence type="ECO:0008006" key="5">
    <source>
        <dbReference type="Google" id="ProtNLM"/>
    </source>
</evidence>
<dbReference type="Proteomes" id="UP001223072">
    <property type="component" value="Unassembled WGS sequence"/>
</dbReference>
<feature type="signal peptide" evidence="2">
    <location>
        <begin position="1"/>
        <end position="35"/>
    </location>
</feature>
<gene>
    <name evidence="3" type="ORF">QFZ49_001088</name>
</gene>
<accession>A0ABU0RGS1</accession>
<dbReference type="RefSeq" id="WP_307625289.1">
    <property type="nucleotide sequence ID" value="NZ_JAUSZS010000002.1"/>
</dbReference>
<protein>
    <recommendedName>
        <fullName evidence="5">Lipoprotein</fullName>
    </recommendedName>
</protein>
<sequence length="220" mass="22116">MIPRRLSRAALPAATAVLCGLLASCSGSSSSTSPAAVTSPTASPSSAPSAASQMTAASPPAVPSTAASVRTLPPSRLCAVLDRTAARLVLTDPLPAPRVAPGKGTAPDSCSYASGDRTALLTLSPSTRSYDAERAASRSLVGDPASAGMRDVKVTEVTGLGQAAFSETTEVLQPPQSVDFVVWKAGSHVWVLTLAQPAGAKDGADGLVTLARRITPRLAG</sequence>
<proteinExistence type="predicted"/>